<dbReference type="Proteomes" id="UP001162131">
    <property type="component" value="Unassembled WGS sequence"/>
</dbReference>
<keyword evidence="14" id="KW-1185">Reference proteome</keyword>
<dbReference type="PANTHER" id="PTHR12442">
    <property type="entry name" value="DYNEIN INTERMEDIATE CHAIN"/>
    <property type="match status" value="1"/>
</dbReference>
<dbReference type="GO" id="GO:0003341">
    <property type="term" value="P:cilium movement"/>
    <property type="evidence" value="ECO:0007669"/>
    <property type="project" value="TreeGrafter"/>
</dbReference>
<keyword evidence="10" id="KW-0966">Cell projection</keyword>
<evidence type="ECO:0000313" key="13">
    <source>
        <dbReference type="EMBL" id="CAG9312654.1"/>
    </source>
</evidence>
<keyword evidence="5" id="KW-0493">Microtubule</keyword>
<dbReference type="InterPro" id="IPR050687">
    <property type="entry name" value="Dynein_IC"/>
</dbReference>
<dbReference type="PROSITE" id="PS50082">
    <property type="entry name" value="WD_REPEATS_2"/>
    <property type="match status" value="1"/>
</dbReference>
<sequence length="666" mass="76273">MRRGGGTLKGKGSKFGAAPRVRLKEESRQEESSVPEDDLISEAAQGLKGFDDVPRLSEKDLDQDIERILTPSNPQGSQNIAYFSYKDRQFKRDDLVDQMIIHFAQDGFFLLKDSNEARDQEEFIDSKTLEAEAQIKASSVDTGTVQLSPEALMKSLRNQFNYAERTAQSFSIPIKERGISTEPPPTRSFSGTVTQWDIYDNFMSELDKKRQTEHAEKEKEKEKEKDTKKSTKKRERREDPMYSNEMSYSLKIMERMVNQNDLQNTYHIYKYFDGNADNHRTSEGSLSDLWIFGSEKTKKKEVTSLVWNPRYHDMFAVGYGSYSFMKKSTGLICCYSLKNTRYPEYFFTTQHGVMCLDWHPQHPALLAVGLYDGTVLVFDVRAKHKKPIYQSTVRTNKHTDPVWQVKWQDDDMMKNLSFFSISSDGRVTNWVLMKNKLEAEEVIKLKLVSGQREGEEDMETALSGLAGGTCFDFNPFFEHLFIVGTEEGKIHKCNKAYSGQYLETYDGHFMAVYSVKWNKFHPKIFLSASADWTVKMWDHTIKAPLLTFDLGIAVGDVAWAPYSSTLFAAITADSKCHIYDLAQERLSEICDKRVKNGKCNHIAFNPSQFIILVGTDRGTVYSFKLSPNLRKTVQVTEEDAAAGITQSAKEVKKLEEIIETIDRTVY</sequence>
<evidence type="ECO:0000256" key="2">
    <source>
        <dbReference type="ARBA" id="ARBA00011059"/>
    </source>
</evidence>
<dbReference type="GO" id="GO:0045503">
    <property type="term" value="F:dynein light chain binding"/>
    <property type="evidence" value="ECO:0007669"/>
    <property type="project" value="TreeGrafter"/>
</dbReference>
<dbReference type="InterPro" id="IPR001680">
    <property type="entry name" value="WD40_rpt"/>
</dbReference>
<dbReference type="Gene3D" id="2.130.10.10">
    <property type="entry name" value="YVTN repeat-like/Quinoprotein amine dehydrogenase"/>
    <property type="match status" value="1"/>
</dbReference>
<evidence type="ECO:0000256" key="6">
    <source>
        <dbReference type="ARBA" id="ARBA00022737"/>
    </source>
</evidence>
<evidence type="ECO:0000256" key="1">
    <source>
        <dbReference type="ARBA" id="ARBA00004430"/>
    </source>
</evidence>
<dbReference type="GO" id="GO:0036158">
    <property type="term" value="P:outer dynein arm assembly"/>
    <property type="evidence" value="ECO:0007669"/>
    <property type="project" value="TreeGrafter"/>
</dbReference>
<dbReference type="PANTHER" id="PTHR12442:SF11">
    <property type="entry name" value="DYNEIN AXONEMAL INTERMEDIATE CHAIN 1"/>
    <property type="match status" value="1"/>
</dbReference>
<evidence type="ECO:0000256" key="4">
    <source>
        <dbReference type="ARBA" id="ARBA00022574"/>
    </source>
</evidence>
<gene>
    <name evidence="13" type="ORF">BSTOLATCC_MIC7180</name>
</gene>
<evidence type="ECO:0000256" key="9">
    <source>
        <dbReference type="ARBA" id="ARBA00023212"/>
    </source>
</evidence>
<feature type="region of interest" description="Disordered" evidence="12">
    <location>
        <begin position="1"/>
        <end position="55"/>
    </location>
</feature>
<proteinExistence type="inferred from homology"/>
<dbReference type="SMART" id="SM00320">
    <property type="entry name" value="WD40"/>
    <property type="match status" value="5"/>
</dbReference>
<feature type="compositionally biased region" description="Basic and acidic residues" evidence="12">
    <location>
        <begin position="22"/>
        <end position="31"/>
    </location>
</feature>
<evidence type="ECO:0008006" key="15">
    <source>
        <dbReference type="Google" id="ProtNLM"/>
    </source>
</evidence>
<keyword evidence="7" id="KW-0243">Dynein</keyword>
<evidence type="ECO:0000256" key="8">
    <source>
        <dbReference type="ARBA" id="ARBA00023175"/>
    </source>
</evidence>
<comment type="caution">
    <text evidence="13">The sequence shown here is derived from an EMBL/GenBank/DDBJ whole genome shotgun (WGS) entry which is preliminary data.</text>
</comment>
<evidence type="ECO:0000313" key="14">
    <source>
        <dbReference type="Proteomes" id="UP001162131"/>
    </source>
</evidence>
<dbReference type="PROSITE" id="PS50294">
    <property type="entry name" value="WD_REPEATS_REGION"/>
    <property type="match status" value="1"/>
</dbReference>
<keyword evidence="8" id="KW-0505">Motor protein</keyword>
<keyword evidence="6" id="KW-0677">Repeat</keyword>
<dbReference type="GO" id="GO:0045504">
    <property type="term" value="F:dynein heavy chain binding"/>
    <property type="evidence" value="ECO:0007669"/>
    <property type="project" value="TreeGrafter"/>
</dbReference>
<feature type="repeat" description="WD" evidence="11">
    <location>
        <begin position="505"/>
        <end position="538"/>
    </location>
</feature>
<evidence type="ECO:0000256" key="10">
    <source>
        <dbReference type="ARBA" id="ARBA00023273"/>
    </source>
</evidence>
<feature type="compositionally biased region" description="Basic and acidic residues" evidence="12">
    <location>
        <begin position="209"/>
        <end position="229"/>
    </location>
</feature>
<dbReference type="InterPro" id="IPR015943">
    <property type="entry name" value="WD40/YVTN_repeat-like_dom_sf"/>
</dbReference>
<comment type="subcellular location">
    <subcellularLocation>
        <location evidence="1">Cytoplasm</location>
        <location evidence="1">Cytoskeleton</location>
        <location evidence="1">Cilium axoneme</location>
    </subcellularLocation>
</comment>
<keyword evidence="4 11" id="KW-0853">WD repeat</keyword>
<dbReference type="SUPFAM" id="SSF50978">
    <property type="entry name" value="WD40 repeat-like"/>
    <property type="match status" value="1"/>
</dbReference>
<evidence type="ECO:0000256" key="11">
    <source>
        <dbReference type="PROSITE-ProRule" id="PRU00221"/>
    </source>
</evidence>
<reference evidence="13" key="1">
    <citation type="submission" date="2021-09" db="EMBL/GenBank/DDBJ databases">
        <authorList>
            <consortium name="AG Swart"/>
            <person name="Singh M."/>
            <person name="Singh A."/>
            <person name="Seah K."/>
            <person name="Emmerich C."/>
        </authorList>
    </citation>
    <scope>NUCLEOTIDE SEQUENCE</scope>
    <source>
        <strain evidence="13">ATCC30299</strain>
    </source>
</reference>
<dbReference type="Pfam" id="PF00400">
    <property type="entry name" value="WD40"/>
    <property type="match status" value="2"/>
</dbReference>
<organism evidence="13 14">
    <name type="scientific">Blepharisma stoltei</name>
    <dbReference type="NCBI Taxonomy" id="1481888"/>
    <lineage>
        <taxon>Eukaryota</taxon>
        <taxon>Sar</taxon>
        <taxon>Alveolata</taxon>
        <taxon>Ciliophora</taxon>
        <taxon>Postciliodesmatophora</taxon>
        <taxon>Heterotrichea</taxon>
        <taxon>Heterotrichida</taxon>
        <taxon>Blepharismidae</taxon>
        <taxon>Blepharisma</taxon>
    </lineage>
</organism>
<dbReference type="InterPro" id="IPR036322">
    <property type="entry name" value="WD40_repeat_dom_sf"/>
</dbReference>
<dbReference type="GO" id="GO:0005874">
    <property type="term" value="C:microtubule"/>
    <property type="evidence" value="ECO:0007669"/>
    <property type="project" value="UniProtKB-KW"/>
</dbReference>
<evidence type="ECO:0000256" key="7">
    <source>
        <dbReference type="ARBA" id="ARBA00023017"/>
    </source>
</evidence>
<evidence type="ECO:0000256" key="5">
    <source>
        <dbReference type="ARBA" id="ARBA00022701"/>
    </source>
</evidence>
<evidence type="ECO:0000256" key="3">
    <source>
        <dbReference type="ARBA" id="ARBA00022490"/>
    </source>
</evidence>
<accession>A0AAU9ILI5</accession>
<keyword evidence="3" id="KW-0963">Cytoplasm</keyword>
<comment type="similarity">
    <text evidence="2">Belongs to the dynein intermediate chain family.</text>
</comment>
<protein>
    <recommendedName>
        <fullName evidence="15">Dynein intermediate chain 1, axonemal</fullName>
    </recommendedName>
</protein>
<name>A0AAU9ILI5_9CILI</name>
<feature type="region of interest" description="Disordered" evidence="12">
    <location>
        <begin position="209"/>
        <end position="241"/>
    </location>
</feature>
<dbReference type="EMBL" id="CAJZBQ010000008">
    <property type="protein sequence ID" value="CAG9312654.1"/>
    <property type="molecule type" value="Genomic_DNA"/>
</dbReference>
<dbReference type="GO" id="GO:0036157">
    <property type="term" value="C:outer dynein arm"/>
    <property type="evidence" value="ECO:0007669"/>
    <property type="project" value="TreeGrafter"/>
</dbReference>
<evidence type="ECO:0000256" key="12">
    <source>
        <dbReference type="SAM" id="MobiDB-lite"/>
    </source>
</evidence>
<dbReference type="AlphaFoldDB" id="A0AAU9ILI5"/>
<keyword evidence="9" id="KW-0206">Cytoskeleton</keyword>